<accession>A0A7S8IGY0</accession>
<feature type="transmembrane region" description="Helical" evidence="1">
    <location>
        <begin position="164"/>
        <end position="193"/>
    </location>
</feature>
<dbReference type="Proteomes" id="UP000594468">
    <property type="component" value="Chromosome"/>
</dbReference>
<dbReference type="Pfam" id="PF04018">
    <property type="entry name" value="VCA0040-like"/>
    <property type="match status" value="1"/>
</dbReference>
<feature type="transmembrane region" description="Helical" evidence="1">
    <location>
        <begin position="132"/>
        <end position="152"/>
    </location>
</feature>
<feature type="transmembrane region" description="Helical" evidence="1">
    <location>
        <begin position="75"/>
        <end position="95"/>
    </location>
</feature>
<gene>
    <name evidence="2" type="ORF">G4Y79_12010</name>
</gene>
<dbReference type="PANTHER" id="PTHR37308">
    <property type="entry name" value="INTEGRAL MEMBRANE PROTEIN"/>
    <property type="match status" value="1"/>
</dbReference>
<sequence length="312" mass="33448">MRDLSHPRTFFEYARLFFSGFAMGAADVVPGVSGGTMAFILGVYETLIDAIKSFNLRAAQLALKLQFDELFNKHIPIRFLLALGLGILTAVFFLASLLEGALESSPTYVFAFFAGLILASIIAVGAKVEWSAGAFIALIIGAVAAFIIVGLPSLGDQLGHTFPVLFVSGMIAICAMILPGISGSFILLILGQYQFILGAVKDRDIVSILAVGLGAVIGIVAFSRVLSWLLKNYENVTIAVLVGFMAGSLRLIVHRMFNAVTEVDGQEITSAIQVDGTMLVISIVLIVLGFILVTVIDHFQSRSNPVMRLFGR</sequence>
<keyword evidence="1" id="KW-0472">Membrane</keyword>
<evidence type="ECO:0000256" key="1">
    <source>
        <dbReference type="SAM" id="Phobius"/>
    </source>
</evidence>
<feature type="transmembrane region" description="Helical" evidence="1">
    <location>
        <begin position="205"/>
        <end position="226"/>
    </location>
</feature>
<evidence type="ECO:0000313" key="3">
    <source>
        <dbReference type="Proteomes" id="UP000594468"/>
    </source>
</evidence>
<feature type="transmembrane region" description="Helical" evidence="1">
    <location>
        <begin position="238"/>
        <end position="257"/>
    </location>
</feature>
<evidence type="ECO:0000313" key="2">
    <source>
        <dbReference type="EMBL" id="QPC85197.1"/>
    </source>
</evidence>
<organism evidence="2 3">
    <name type="scientific">Phototrophicus methaneseepsis</name>
    <dbReference type="NCBI Taxonomy" id="2710758"/>
    <lineage>
        <taxon>Bacteria</taxon>
        <taxon>Bacillati</taxon>
        <taxon>Chloroflexota</taxon>
        <taxon>Candidatus Thermofontia</taxon>
        <taxon>Phototrophicales</taxon>
        <taxon>Phototrophicaceae</taxon>
        <taxon>Phototrophicus</taxon>
    </lineage>
</organism>
<keyword evidence="1" id="KW-0812">Transmembrane</keyword>
<dbReference type="AlphaFoldDB" id="A0A7S8IGY0"/>
<feature type="transmembrane region" description="Helical" evidence="1">
    <location>
        <begin position="277"/>
        <end position="299"/>
    </location>
</feature>
<keyword evidence="1" id="KW-1133">Transmembrane helix</keyword>
<feature type="transmembrane region" description="Helical" evidence="1">
    <location>
        <begin position="21"/>
        <end position="44"/>
    </location>
</feature>
<protein>
    <submittedName>
        <fullName evidence="2">DUF368 domain-containing protein</fullName>
    </submittedName>
</protein>
<dbReference type="PANTHER" id="PTHR37308:SF1">
    <property type="entry name" value="POLYPRENYL-PHOSPHATE TRANSPORTER"/>
    <property type="match status" value="1"/>
</dbReference>
<dbReference type="KEGG" id="pmet:G4Y79_12010"/>
<keyword evidence="3" id="KW-1185">Reference proteome</keyword>
<reference evidence="2 3" key="1">
    <citation type="submission" date="2020-02" db="EMBL/GenBank/DDBJ databases">
        <authorList>
            <person name="Zheng R.K."/>
            <person name="Sun C.M."/>
        </authorList>
    </citation>
    <scope>NUCLEOTIDE SEQUENCE [LARGE SCALE GENOMIC DNA]</scope>
    <source>
        <strain evidence="3">rifampicinis</strain>
    </source>
</reference>
<proteinExistence type="predicted"/>
<dbReference type="EMBL" id="CP062983">
    <property type="protein sequence ID" value="QPC85197.1"/>
    <property type="molecule type" value="Genomic_DNA"/>
</dbReference>
<feature type="transmembrane region" description="Helical" evidence="1">
    <location>
        <begin position="107"/>
        <end position="126"/>
    </location>
</feature>
<name>A0A7S8IGY0_9CHLR</name>
<dbReference type="InterPro" id="IPR007163">
    <property type="entry name" value="VCA0040-like"/>
</dbReference>